<dbReference type="GeneID" id="8441810"/>
<dbReference type="EMBL" id="CH476615">
    <property type="protein sequence ID" value="EEP76140.1"/>
    <property type="molecule type" value="Genomic_DNA"/>
</dbReference>
<dbReference type="OrthoDB" id="5366256at2759"/>
<organism evidence="2 3">
    <name type="scientific">Uncinocarpus reesii (strain UAMH 1704)</name>
    <dbReference type="NCBI Taxonomy" id="336963"/>
    <lineage>
        <taxon>Eukaryota</taxon>
        <taxon>Fungi</taxon>
        <taxon>Dikarya</taxon>
        <taxon>Ascomycota</taxon>
        <taxon>Pezizomycotina</taxon>
        <taxon>Eurotiomycetes</taxon>
        <taxon>Eurotiomycetidae</taxon>
        <taxon>Onygenales</taxon>
        <taxon>Onygenaceae</taxon>
        <taxon>Uncinocarpus</taxon>
    </lineage>
</organism>
<sequence length="459" mass="50793">MAPEQSSKGGKETISRSKSRSFGRDSRTSLSPSTFQNLSLSSRTPPSHAVLPSSQQGSPVMTSAYLSQTTTEASQSQQHQPHFHMMAARIAANSPCQFETEFVAEPCYGSFYENCSSATNQLTANEADHFRYEVTPFPTNYDQACYGFPSRSDLLEYGSGNLPMYSGQSYDDGVPVTMAQCSEAMDPGTASLASSRPYDSSDLSLQQLHFHPGHSHFSTGSSISRARFHQSPHAHLRQSSLLTNPITADTCSRTVSPNPSLSSNIPHSLASQYPSTLSSVPVVPSTQSDESLFPAQTTRSPHRFFNTSSYHVRSLHWNRYPSPRRELQDENHNAGTTDVMAENSPPLATSSDISERRQVLQQSLNVPTVGPFSREPRHETAILRKGSVRLNDKWRRSREAWVLQAEATTEFCLNGGCLLSFYACLRHLRSPGIMRPFPGVFILFRFKHLPKSALSFISV</sequence>
<dbReference type="RefSeq" id="XP_002541473.1">
    <property type="nucleotide sequence ID" value="XM_002541427.1"/>
</dbReference>
<dbReference type="Proteomes" id="UP000002058">
    <property type="component" value="Unassembled WGS sequence"/>
</dbReference>
<feature type="compositionally biased region" description="Basic residues" evidence="1">
    <location>
        <begin position="226"/>
        <end position="236"/>
    </location>
</feature>
<accession>C4JFH5</accession>
<feature type="region of interest" description="Disordered" evidence="1">
    <location>
        <begin position="215"/>
        <end position="241"/>
    </location>
</feature>
<evidence type="ECO:0000256" key="1">
    <source>
        <dbReference type="SAM" id="MobiDB-lite"/>
    </source>
</evidence>
<evidence type="ECO:0000313" key="3">
    <source>
        <dbReference type="Proteomes" id="UP000002058"/>
    </source>
</evidence>
<keyword evidence="3" id="KW-1185">Reference proteome</keyword>
<name>C4JFH5_UNCRE</name>
<feature type="region of interest" description="Disordered" evidence="1">
    <location>
        <begin position="1"/>
        <end position="59"/>
    </location>
</feature>
<feature type="compositionally biased region" description="Polar residues" evidence="1">
    <location>
        <begin position="28"/>
        <end position="45"/>
    </location>
</feature>
<dbReference type="AlphaFoldDB" id="C4JFH5"/>
<dbReference type="HOGENOM" id="CLU_596104_0_0_1"/>
<evidence type="ECO:0000313" key="2">
    <source>
        <dbReference type="EMBL" id="EEP76140.1"/>
    </source>
</evidence>
<proteinExistence type="predicted"/>
<gene>
    <name evidence="2" type="ORF">UREG_00989</name>
</gene>
<protein>
    <submittedName>
        <fullName evidence="2">Uncharacterized protein</fullName>
    </submittedName>
</protein>
<reference evidence="3" key="1">
    <citation type="journal article" date="2009" name="Genome Res.">
        <title>Comparative genomic analyses of the human fungal pathogens Coccidioides and their relatives.</title>
        <authorList>
            <person name="Sharpton T.J."/>
            <person name="Stajich J.E."/>
            <person name="Rounsley S.D."/>
            <person name="Gardner M.J."/>
            <person name="Wortman J.R."/>
            <person name="Jordar V.S."/>
            <person name="Maiti R."/>
            <person name="Kodira C.D."/>
            <person name="Neafsey D.E."/>
            <person name="Zeng Q."/>
            <person name="Hung C.-Y."/>
            <person name="McMahan C."/>
            <person name="Muszewska A."/>
            <person name="Grynberg M."/>
            <person name="Mandel M.A."/>
            <person name="Kellner E.M."/>
            <person name="Barker B.M."/>
            <person name="Galgiani J.N."/>
            <person name="Orbach M.J."/>
            <person name="Kirkland T.N."/>
            <person name="Cole G.T."/>
            <person name="Henn M.R."/>
            <person name="Birren B.W."/>
            <person name="Taylor J.W."/>
        </authorList>
    </citation>
    <scope>NUCLEOTIDE SEQUENCE [LARGE SCALE GENOMIC DNA]</scope>
    <source>
        <strain evidence="3">UAMH 1704</strain>
    </source>
</reference>
<dbReference type="VEuPathDB" id="FungiDB:UREG_00989"/>
<dbReference type="eggNOG" id="ENOG502SS66">
    <property type="taxonomic scope" value="Eukaryota"/>
</dbReference>
<dbReference type="KEGG" id="ure:UREG_00989"/>
<dbReference type="InParanoid" id="C4JFH5"/>